<proteinExistence type="inferred from homology"/>
<evidence type="ECO:0000313" key="12">
    <source>
        <dbReference type="EMBL" id="GEN23772.1"/>
    </source>
</evidence>
<dbReference type="InterPro" id="IPR016148">
    <property type="entry name" value="Pili_assmbl_chaperone_C"/>
</dbReference>
<dbReference type="GO" id="GO:0071555">
    <property type="term" value="P:cell wall organization"/>
    <property type="evidence" value="ECO:0007669"/>
    <property type="project" value="InterPro"/>
</dbReference>
<dbReference type="SUPFAM" id="SSF49354">
    <property type="entry name" value="PapD-like"/>
    <property type="match status" value="1"/>
</dbReference>
<accession>A0A1M7GEQ6</accession>
<comment type="subcellular location">
    <subcellularLocation>
        <location evidence="1 8">Periplasm</location>
    </subcellularLocation>
</comment>
<keyword evidence="7" id="KW-0393">Immunoglobulin domain</keyword>
<keyword evidence="5" id="KW-0574">Periplasm</keyword>
<keyword evidence="6 8" id="KW-0143">Chaperone</keyword>
<evidence type="ECO:0000313" key="15">
    <source>
        <dbReference type="Proteomes" id="UP000321726"/>
    </source>
</evidence>
<feature type="domain" description="Pili assembly chaperone C-terminal" evidence="11">
    <location>
        <begin position="174"/>
        <end position="237"/>
    </location>
</feature>
<dbReference type="Pfam" id="PF02753">
    <property type="entry name" value="PapD_C"/>
    <property type="match status" value="1"/>
</dbReference>
<organism evidence="13 14">
    <name type="scientific">Halomonas cupida</name>
    <dbReference type="NCBI Taxonomy" id="44933"/>
    <lineage>
        <taxon>Bacteria</taxon>
        <taxon>Pseudomonadati</taxon>
        <taxon>Pseudomonadota</taxon>
        <taxon>Gammaproteobacteria</taxon>
        <taxon>Oceanospirillales</taxon>
        <taxon>Halomonadaceae</taxon>
        <taxon>Halomonas</taxon>
    </lineage>
</organism>
<dbReference type="Proteomes" id="UP000321726">
    <property type="component" value="Unassembled WGS sequence"/>
</dbReference>
<evidence type="ECO:0000256" key="3">
    <source>
        <dbReference type="ARBA" id="ARBA00022558"/>
    </source>
</evidence>
<gene>
    <name evidence="12" type="ORF">HCU01_17210</name>
    <name evidence="13" type="ORF">SAMN05660971_02315</name>
</gene>
<feature type="chain" id="PRO_5012816645" evidence="9">
    <location>
        <begin position="25"/>
        <end position="243"/>
    </location>
</feature>
<evidence type="ECO:0000256" key="7">
    <source>
        <dbReference type="ARBA" id="ARBA00023319"/>
    </source>
</evidence>
<feature type="domain" description="Pili assembly chaperone N-terminal" evidence="10">
    <location>
        <begin position="25"/>
        <end position="147"/>
    </location>
</feature>
<dbReference type="EMBL" id="BJXU01000059">
    <property type="protein sequence ID" value="GEN23772.1"/>
    <property type="molecule type" value="Genomic_DNA"/>
</dbReference>
<reference evidence="12 15" key="2">
    <citation type="submission" date="2019-07" db="EMBL/GenBank/DDBJ databases">
        <title>Whole genome shotgun sequence of Halomonas cupida NBRC 102219.</title>
        <authorList>
            <person name="Hosoyama A."/>
            <person name="Uohara A."/>
            <person name="Ohji S."/>
            <person name="Ichikawa N."/>
        </authorList>
    </citation>
    <scope>NUCLEOTIDE SEQUENCE [LARGE SCALE GENOMIC DNA]</scope>
    <source>
        <strain evidence="12 15">NBRC 102219</strain>
    </source>
</reference>
<keyword evidence="4 9" id="KW-0732">Signal</keyword>
<keyword evidence="15" id="KW-1185">Reference proteome</keyword>
<dbReference type="STRING" id="44933.SAMN05660971_02315"/>
<dbReference type="Proteomes" id="UP000184123">
    <property type="component" value="Unassembled WGS sequence"/>
</dbReference>
<dbReference type="AlphaFoldDB" id="A0A1M7GEQ6"/>
<reference evidence="13 14" key="1">
    <citation type="submission" date="2016-11" db="EMBL/GenBank/DDBJ databases">
        <authorList>
            <person name="Jaros S."/>
            <person name="Januszkiewicz K."/>
            <person name="Wedrychowicz H."/>
        </authorList>
    </citation>
    <scope>NUCLEOTIDE SEQUENCE [LARGE SCALE GENOMIC DNA]</scope>
    <source>
        <strain evidence="13 14">DSM 4740</strain>
    </source>
</reference>
<dbReference type="InterPro" id="IPR008962">
    <property type="entry name" value="PapD-like_sf"/>
</dbReference>
<dbReference type="Gene3D" id="2.60.40.10">
    <property type="entry name" value="Immunoglobulins"/>
    <property type="match status" value="2"/>
</dbReference>
<evidence type="ECO:0000259" key="10">
    <source>
        <dbReference type="Pfam" id="PF00345"/>
    </source>
</evidence>
<dbReference type="InterPro" id="IPR001829">
    <property type="entry name" value="Pili_assmbl_chaperone_bac"/>
</dbReference>
<evidence type="ECO:0000313" key="13">
    <source>
        <dbReference type="EMBL" id="SHM14605.1"/>
    </source>
</evidence>
<dbReference type="RefSeq" id="WP_073435342.1">
    <property type="nucleotide sequence ID" value="NZ_BJXU01000059.1"/>
</dbReference>
<protein>
    <submittedName>
        <fullName evidence="13">Chaperone protein EcpD</fullName>
    </submittedName>
    <submittedName>
        <fullName evidence="12">Fimbrial chaperone</fullName>
    </submittedName>
</protein>
<evidence type="ECO:0000256" key="1">
    <source>
        <dbReference type="ARBA" id="ARBA00004418"/>
    </source>
</evidence>
<dbReference type="GO" id="GO:0030288">
    <property type="term" value="C:outer membrane-bounded periplasmic space"/>
    <property type="evidence" value="ECO:0007669"/>
    <property type="project" value="InterPro"/>
</dbReference>
<dbReference type="OrthoDB" id="9131059at2"/>
<evidence type="ECO:0000256" key="6">
    <source>
        <dbReference type="ARBA" id="ARBA00023186"/>
    </source>
</evidence>
<dbReference type="EMBL" id="FRCA01000005">
    <property type="protein sequence ID" value="SHM14605.1"/>
    <property type="molecule type" value="Genomic_DNA"/>
</dbReference>
<dbReference type="InterPro" id="IPR018046">
    <property type="entry name" value="Pili_assmbl_chaperone_CS"/>
</dbReference>
<sequence length="243" mass="26607">MTLINKLVAGVLLAALAVPQGAVAGIQLQGTRFIYLSDAREITVDLQNDADRAALVQSWLDSGDASAEPGVEQLPFVVLPPLVRVEPRTGQTLRIAYTGQGLPEDQESVFWLNVLDVPPRVENSEDRNVMRLAYRTRVKLFFRPDGLPGTLQDAAENISWTLESVGEGYALRAHNDGAFHVSFRDITLRADGHDYHSTDSGMVGPHDTADFVMEGLSIPVASGEVTGYWLNDYGASMEQHYPL</sequence>
<dbReference type="InterPro" id="IPR013783">
    <property type="entry name" value="Ig-like_fold"/>
</dbReference>
<dbReference type="InterPro" id="IPR036316">
    <property type="entry name" value="Pili_assmbl_chap_C_dom_sf"/>
</dbReference>
<feature type="signal peptide" evidence="9">
    <location>
        <begin position="1"/>
        <end position="24"/>
    </location>
</feature>
<evidence type="ECO:0000256" key="2">
    <source>
        <dbReference type="ARBA" id="ARBA00007399"/>
    </source>
</evidence>
<evidence type="ECO:0000259" key="11">
    <source>
        <dbReference type="Pfam" id="PF02753"/>
    </source>
</evidence>
<evidence type="ECO:0000256" key="9">
    <source>
        <dbReference type="SAM" id="SignalP"/>
    </source>
</evidence>
<evidence type="ECO:0000256" key="5">
    <source>
        <dbReference type="ARBA" id="ARBA00022764"/>
    </source>
</evidence>
<dbReference type="InterPro" id="IPR050643">
    <property type="entry name" value="Periplasmic_pilus_chap"/>
</dbReference>
<keyword evidence="3" id="KW-1029">Fimbrium biogenesis</keyword>
<dbReference type="PANTHER" id="PTHR30251:SF2">
    <property type="entry name" value="FIMBRIAL CHAPERONE YADV-RELATED"/>
    <property type="match status" value="1"/>
</dbReference>
<dbReference type="InterPro" id="IPR016147">
    <property type="entry name" value="Pili_assmbl_chaperone_N"/>
</dbReference>
<dbReference type="PANTHER" id="PTHR30251">
    <property type="entry name" value="PILUS ASSEMBLY CHAPERONE"/>
    <property type="match status" value="1"/>
</dbReference>
<evidence type="ECO:0000313" key="14">
    <source>
        <dbReference type="Proteomes" id="UP000184123"/>
    </source>
</evidence>
<dbReference type="Pfam" id="PF00345">
    <property type="entry name" value="PapD_N"/>
    <property type="match status" value="1"/>
</dbReference>
<evidence type="ECO:0000256" key="4">
    <source>
        <dbReference type="ARBA" id="ARBA00022729"/>
    </source>
</evidence>
<comment type="similarity">
    <text evidence="2 8">Belongs to the periplasmic pilus chaperone family.</text>
</comment>
<dbReference type="PRINTS" id="PR00969">
    <property type="entry name" value="CHAPERONPILI"/>
</dbReference>
<name>A0A1M7GEQ6_9GAMM</name>
<evidence type="ECO:0000256" key="8">
    <source>
        <dbReference type="RuleBase" id="RU003918"/>
    </source>
</evidence>
<dbReference type="PROSITE" id="PS00635">
    <property type="entry name" value="PILI_CHAPERONE"/>
    <property type="match status" value="1"/>
</dbReference>
<dbReference type="SUPFAM" id="SSF49584">
    <property type="entry name" value="Periplasmic chaperone C-domain"/>
    <property type="match status" value="1"/>
</dbReference>